<dbReference type="SUPFAM" id="SSF53681">
    <property type="entry name" value="Aspartate/glutamate racemase"/>
    <property type="match status" value="2"/>
</dbReference>
<keyword evidence="4 8" id="KW-0573">Peptidoglycan synthesis</keyword>
<dbReference type="InterPro" id="IPR018187">
    <property type="entry name" value="Asp/Glu_racemase_AS_1"/>
</dbReference>
<feature type="binding site" evidence="8">
    <location>
        <begin position="10"/>
        <end position="11"/>
    </location>
    <ligand>
        <name>substrate</name>
    </ligand>
</feature>
<comment type="catalytic activity">
    <reaction evidence="1 8">
        <text>L-glutamate = D-glutamate</text>
        <dbReference type="Rhea" id="RHEA:12813"/>
        <dbReference type="ChEBI" id="CHEBI:29985"/>
        <dbReference type="ChEBI" id="CHEBI:29986"/>
        <dbReference type="EC" id="5.1.1.3"/>
    </reaction>
</comment>
<dbReference type="Gene3D" id="3.40.50.1860">
    <property type="match status" value="2"/>
</dbReference>
<feature type="binding site" evidence="8">
    <location>
        <begin position="74"/>
        <end position="75"/>
    </location>
    <ligand>
        <name>substrate</name>
    </ligand>
</feature>
<comment type="pathway">
    <text evidence="8">Cell wall biogenesis; peptidoglycan biosynthesis.</text>
</comment>
<evidence type="ECO:0000256" key="3">
    <source>
        <dbReference type="ARBA" id="ARBA00022960"/>
    </source>
</evidence>
<keyword evidence="5 8" id="KW-0413">Isomerase</keyword>
<dbReference type="PANTHER" id="PTHR21198">
    <property type="entry name" value="GLUTAMATE RACEMASE"/>
    <property type="match status" value="1"/>
</dbReference>
<keyword evidence="6 8" id="KW-0961">Cell wall biogenesis/degradation</keyword>
<feature type="binding site" evidence="8">
    <location>
        <begin position="184"/>
        <end position="185"/>
    </location>
    <ligand>
        <name>substrate</name>
    </ligand>
</feature>
<evidence type="ECO:0000256" key="5">
    <source>
        <dbReference type="ARBA" id="ARBA00023235"/>
    </source>
</evidence>
<comment type="function">
    <text evidence="8">Provides the (R)-glutamate required for cell wall biosynthesis.</text>
</comment>
<dbReference type="Proteomes" id="UP000179221">
    <property type="component" value="Unassembled WGS sequence"/>
</dbReference>
<evidence type="ECO:0000313" key="10">
    <source>
        <dbReference type="Proteomes" id="UP000179221"/>
    </source>
</evidence>
<dbReference type="UniPathway" id="UPA00219"/>
<comment type="caution">
    <text evidence="9">The sequence shown here is derived from an EMBL/GenBank/DDBJ whole genome shotgun (WGS) entry which is preliminary data.</text>
</comment>
<dbReference type="PROSITE" id="PS00923">
    <property type="entry name" value="ASP_GLU_RACEMASE_1"/>
    <property type="match status" value="1"/>
</dbReference>
<dbReference type="HAMAP" id="MF_00258">
    <property type="entry name" value="Glu_racemase"/>
    <property type="match status" value="1"/>
</dbReference>
<evidence type="ECO:0000256" key="4">
    <source>
        <dbReference type="ARBA" id="ARBA00022984"/>
    </source>
</evidence>
<feature type="active site" description="Proton donor/acceptor" evidence="8">
    <location>
        <position position="183"/>
    </location>
</feature>
<dbReference type="GO" id="GO:0071555">
    <property type="term" value="P:cell wall organization"/>
    <property type="evidence" value="ECO:0007669"/>
    <property type="project" value="UniProtKB-KW"/>
</dbReference>
<dbReference type="Pfam" id="PF01177">
    <property type="entry name" value="Asp_Glu_race"/>
    <property type="match status" value="1"/>
</dbReference>
<sequence>MNNSPIGVFDSGLGGLTVVKEIKKVLPDEKIIYLGDTARVPYGTRSSSTVIKFSLENTKFLVTKKVKCIVIACNTSSAWATDAIKNTTDIPILNVIDPAVDSAIEGNIRKIGIIATAGTVRSGVYQKKLKAKNSNIDVYAKACPLFVPLIEEGETKGKIIELVAKKYLSELKSKDIDALILGCTHYPIIDKVIGDEMGRNVRLINPAVGLAQELSKILDKSDLYAEKRFDDDEYYLTDDPTGFINVAEAYLEEDIDNLITKISLT</sequence>
<dbReference type="InterPro" id="IPR004391">
    <property type="entry name" value="Glu_race"/>
</dbReference>
<evidence type="ECO:0000256" key="8">
    <source>
        <dbReference type="HAMAP-Rule" id="MF_00258"/>
    </source>
</evidence>
<organism evidence="9 10">
    <name type="scientific">Candidatus Woesebacteria bacterium RIFCSPHIGHO2_01_FULL_40_22</name>
    <dbReference type="NCBI Taxonomy" id="1802499"/>
    <lineage>
        <taxon>Bacteria</taxon>
        <taxon>Candidatus Woeseibacteriota</taxon>
    </lineage>
</organism>
<dbReference type="EMBL" id="MGGL01000004">
    <property type="protein sequence ID" value="OGM27514.1"/>
    <property type="molecule type" value="Genomic_DNA"/>
</dbReference>
<dbReference type="InterPro" id="IPR033134">
    <property type="entry name" value="Asp/Glu_racemase_AS_2"/>
</dbReference>
<accession>A0A1F7YJI5</accession>
<evidence type="ECO:0000256" key="6">
    <source>
        <dbReference type="ARBA" id="ARBA00023316"/>
    </source>
</evidence>
<dbReference type="EC" id="5.1.1.3" evidence="2 8"/>
<proteinExistence type="inferred from homology"/>
<name>A0A1F7YJI5_9BACT</name>
<dbReference type="FunFam" id="3.40.50.1860:FF:000002">
    <property type="entry name" value="Glutamate racemase"/>
    <property type="match status" value="1"/>
</dbReference>
<gene>
    <name evidence="8" type="primary">murI</name>
    <name evidence="9" type="ORF">A2628_01865</name>
</gene>
<dbReference type="GO" id="GO:0008360">
    <property type="term" value="P:regulation of cell shape"/>
    <property type="evidence" value="ECO:0007669"/>
    <property type="project" value="UniProtKB-KW"/>
</dbReference>
<evidence type="ECO:0000256" key="7">
    <source>
        <dbReference type="ARBA" id="ARBA00070053"/>
    </source>
</evidence>
<evidence type="ECO:0000313" key="9">
    <source>
        <dbReference type="EMBL" id="OGM27514.1"/>
    </source>
</evidence>
<comment type="similarity">
    <text evidence="8">Belongs to the aspartate/glutamate racemases family.</text>
</comment>
<dbReference type="GO" id="GO:0009252">
    <property type="term" value="P:peptidoglycan biosynthetic process"/>
    <property type="evidence" value="ECO:0007669"/>
    <property type="project" value="UniProtKB-UniRule"/>
</dbReference>
<evidence type="ECO:0000256" key="1">
    <source>
        <dbReference type="ARBA" id="ARBA00001602"/>
    </source>
</evidence>
<dbReference type="InterPro" id="IPR001920">
    <property type="entry name" value="Asp/Glu_race"/>
</dbReference>
<protein>
    <recommendedName>
        <fullName evidence="7 8">Glutamate racemase</fullName>
        <ecNumber evidence="2 8">5.1.1.3</ecNumber>
    </recommendedName>
</protein>
<dbReference type="InterPro" id="IPR015942">
    <property type="entry name" value="Asp/Glu/hydantoin_racemase"/>
</dbReference>
<keyword evidence="3 8" id="KW-0133">Cell shape</keyword>
<feature type="binding site" evidence="8">
    <location>
        <begin position="42"/>
        <end position="43"/>
    </location>
    <ligand>
        <name>substrate</name>
    </ligand>
</feature>
<evidence type="ECO:0000256" key="2">
    <source>
        <dbReference type="ARBA" id="ARBA00013090"/>
    </source>
</evidence>
<dbReference type="GO" id="GO:0008881">
    <property type="term" value="F:glutamate racemase activity"/>
    <property type="evidence" value="ECO:0007669"/>
    <property type="project" value="UniProtKB-UniRule"/>
</dbReference>
<dbReference type="AlphaFoldDB" id="A0A1F7YJI5"/>
<dbReference type="PROSITE" id="PS00924">
    <property type="entry name" value="ASP_GLU_RACEMASE_2"/>
    <property type="match status" value="1"/>
</dbReference>
<feature type="active site" description="Proton donor/acceptor" evidence="8">
    <location>
        <position position="73"/>
    </location>
</feature>
<dbReference type="NCBIfam" id="TIGR00067">
    <property type="entry name" value="glut_race"/>
    <property type="match status" value="1"/>
</dbReference>
<dbReference type="PANTHER" id="PTHR21198:SF2">
    <property type="entry name" value="GLUTAMATE RACEMASE"/>
    <property type="match status" value="1"/>
</dbReference>
<reference evidence="9 10" key="1">
    <citation type="journal article" date="2016" name="Nat. Commun.">
        <title>Thousands of microbial genomes shed light on interconnected biogeochemical processes in an aquifer system.</title>
        <authorList>
            <person name="Anantharaman K."/>
            <person name="Brown C.T."/>
            <person name="Hug L.A."/>
            <person name="Sharon I."/>
            <person name="Castelle C.J."/>
            <person name="Probst A.J."/>
            <person name="Thomas B.C."/>
            <person name="Singh A."/>
            <person name="Wilkins M.J."/>
            <person name="Karaoz U."/>
            <person name="Brodie E.L."/>
            <person name="Williams K.H."/>
            <person name="Hubbard S.S."/>
            <person name="Banfield J.F."/>
        </authorList>
    </citation>
    <scope>NUCLEOTIDE SEQUENCE [LARGE SCALE GENOMIC DNA]</scope>
</reference>